<feature type="transmembrane region" description="Helical" evidence="5">
    <location>
        <begin position="234"/>
        <end position="254"/>
    </location>
</feature>
<dbReference type="SMART" id="SM00408">
    <property type="entry name" value="IGc2"/>
    <property type="match status" value="1"/>
</dbReference>
<evidence type="ECO:0000256" key="4">
    <source>
        <dbReference type="ARBA" id="ARBA00023180"/>
    </source>
</evidence>
<dbReference type="PANTHER" id="PTHR12080">
    <property type="entry name" value="SIGNALING LYMPHOCYTIC ACTIVATION MOLECULE"/>
    <property type="match status" value="1"/>
</dbReference>
<evidence type="ECO:0000256" key="5">
    <source>
        <dbReference type="SAM" id="Phobius"/>
    </source>
</evidence>
<dbReference type="GO" id="GO:0016020">
    <property type="term" value="C:membrane"/>
    <property type="evidence" value="ECO:0007669"/>
    <property type="project" value="UniProtKB-SubCell"/>
</dbReference>
<dbReference type="CDD" id="cd00096">
    <property type="entry name" value="Ig"/>
    <property type="match status" value="1"/>
</dbReference>
<accession>A0A401Q437</accession>
<dbReference type="SUPFAM" id="SSF48726">
    <property type="entry name" value="Immunoglobulin"/>
    <property type="match status" value="2"/>
</dbReference>
<dbReference type="GO" id="GO:0005911">
    <property type="term" value="C:cell-cell junction"/>
    <property type="evidence" value="ECO:0007669"/>
    <property type="project" value="TreeGrafter"/>
</dbReference>
<gene>
    <name evidence="7" type="ORF">scyTo_0019661</name>
</gene>
<dbReference type="InterPro" id="IPR036179">
    <property type="entry name" value="Ig-like_dom_sf"/>
</dbReference>
<dbReference type="InterPro" id="IPR007110">
    <property type="entry name" value="Ig-like_dom"/>
</dbReference>
<keyword evidence="3 5" id="KW-0472">Membrane</keyword>
<comment type="subcellular location">
    <subcellularLocation>
        <location evidence="1">Membrane</location>
    </subcellularLocation>
</comment>
<keyword evidence="5" id="KW-1133">Transmembrane helix</keyword>
<feature type="transmembrane region" description="Helical" evidence="5">
    <location>
        <begin position="299"/>
        <end position="321"/>
    </location>
</feature>
<dbReference type="Pfam" id="PF07679">
    <property type="entry name" value="I-set"/>
    <property type="match status" value="1"/>
</dbReference>
<dbReference type="STRING" id="75743.A0A401Q437"/>
<dbReference type="AlphaFoldDB" id="A0A401Q437"/>
<organism evidence="7 8">
    <name type="scientific">Scyliorhinus torazame</name>
    <name type="common">Cloudy catshark</name>
    <name type="synonym">Catulus torazame</name>
    <dbReference type="NCBI Taxonomy" id="75743"/>
    <lineage>
        <taxon>Eukaryota</taxon>
        <taxon>Metazoa</taxon>
        <taxon>Chordata</taxon>
        <taxon>Craniata</taxon>
        <taxon>Vertebrata</taxon>
        <taxon>Chondrichthyes</taxon>
        <taxon>Elasmobranchii</taxon>
        <taxon>Galeomorphii</taxon>
        <taxon>Galeoidea</taxon>
        <taxon>Carcharhiniformes</taxon>
        <taxon>Scyliorhinidae</taxon>
        <taxon>Scyliorhinus</taxon>
    </lineage>
</organism>
<evidence type="ECO:0000256" key="1">
    <source>
        <dbReference type="ARBA" id="ARBA00004370"/>
    </source>
</evidence>
<evidence type="ECO:0000313" key="8">
    <source>
        <dbReference type="Proteomes" id="UP000288216"/>
    </source>
</evidence>
<feature type="domain" description="Ig-like" evidence="6">
    <location>
        <begin position="103"/>
        <end position="189"/>
    </location>
</feature>
<dbReference type="Gene3D" id="2.60.40.10">
    <property type="entry name" value="Immunoglobulins"/>
    <property type="match status" value="2"/>
</dbReference>
<feature type="transmembrane region" description="Helical" evidence="5">
    <location>
        <begin position="341"/>
        <end position="363"/>
    </location>
</feature>
<feature type="transmembrane region" description="Helical" evidence="5">
    <location>
        <begin position="200"/>
        <end position="222"/>
    </location>
</feature>
<dbReference type="InterPro" id="IPR003599">
    <property type="entry name" value="Ig_sub"/>
</dbReference>
<dbReference type="InterPro" id="IPR013783">
    <property type="entry name" value="Ig-like_fold"/>
</dbReference>
<reference evidence="7 8" key="1">
    <citation type="journal article" date="2018" name="Nat. Ecol. Evol.">
        <title>Shark genomes provide insights into elasmobranch evolution and the origin of vertebrates.</title>
        <authorList>
            <person name="Hara Y"/>
            <person name="Yamaguchi K"/>
            <person name="Onimaru K"/>
            <person name="Kadota M"/>
            <person name="Koyanagi M"/>
            <person name="Keeley SD"/>
            <person name="Tatsumi K"/>
            <person name="Tanaka K"/>
            <person name="Motone F"/>
            <person name="Kageyama Y"/>
            <person name="Nozu R"/>
            <person name="Adachi N"/>
            <person name="Nishimura O"/>
            <person name="Nakagawa R"/>
            <person name="Tanegashima C"/>
            <person name="Kiyatake I"/>
            <person name="Matsumoto R"/>
            <person name="Murakumo K"/>
            <person name="Nishida K"/>
            <person name="Terakita A"/>
            <person name="Kuratani S"/>
            <person name="Sato K"/>
            <person name="Hyodo S Kuraku.S."/>
        </authorList>
    </citation>
    <scope>NUCLEOTIDE SEQUENCE [LARGE SCALE GENOMIC DNA]</scope>
</reference>
<proteinExistence type="predicted"/>
<dbReference type="InterPro" id="IPR015631">
    <property type="entry name" value="CD2/SLAM_rcpt"/>
</dbReference>
<dbReference type="EMBL" id="BFAA01014849">
    <property type="protein sequence ID" value="GCB80110.1"/>
    <property type="molecule type" value="Genomic_DNA"/>
</dbReference>
<dbReference type="OrthoDB" id="6353782at2759"/>
<keyword evidence="2" id="KW-0732">Signal</keyword>
<dbReference type="SMART" id="SM00409">
    <property type="entry name" value="IG"/>
    <property type="match status" value="2"/>
</dbReference>
<evidence type="ECO:0000256" key="3">
    <source>
        <dbReference type="ARBA" id="ARBA00023136"/>
    </source>
</evidence>
<evidence type="ECO:0000313" key="7">
    <source>
        <dbReference type="EMBL" id="GCB80110.1"/>
    </source>
</evidence>
<dbReference type="InterPro" id="IPR003598">
    <property type="entry name" value="Ig_sub2"/>
</dbReference>
<sequence length="412" mass="45936">GRKEVFAAIGLSVLLDAENKADLRNSEILWTFTGSDGNLVTILDYVPNYPIAEPNKHFKSRLHFNPSNGSLRLNSLKLSDQGVYTINVEDKLWRRIDLKLIEPLSEPLINITYVETTIKLTCQVSAGKASSVVWRKGVEVIKNGQHYQLVQNNSKLIISEPSKSDYGTYTCIVENPVSKKNQSYTLAISSIVSLHYYTKIFSITALIAAVAALICKIISFLAEVKTISLPVLQYILQFLQFLFLIGAFVFWIRVEGTSEVTVFTLVFLCFLIMVLLFSICRMKACDTKKLNEIAKPCRLIPVVAGAPVSGIIVICLSSRLITEIVKKAGRGWETVFKPQRTILPAVGILLVSVLISVALHLIYRKWKQGTTGTPPTAPSVKYSDGPHFELKEPFLKPTVTNEALTQIQEHSY</sequence>
<dbReference type="Pfam" id="PF07686">
    <property type="entry name" value="V-set"/>
    <property type="match status" value="1"/>
</dbReference>
<keyword evidence="8" id="KW-1185">Reference proteome</keyword>
<feature type="transmembrane region" description="Helical" evidence="5">
    <location>
        <begin position="260"/>
        <end position="279"/>
    </location>
</feature>
<dbReference type="Proteomes" id="UP000288216">
    <property type="component" value="Unassembled WGS sequence"/>
</dbReference>
<evidence type="ECO:0000259" key="6">
    <source>
        <dbReference type="PROSITE" id="PS50835"/>
    </source>
</evidence>
<dbReference type="InterPro" id="IPR013106">
    <property type="entry name" value="Ig_V-set"/>
</dbReference>
<name>A0A401Q437_SCYTO</name>
<dbReference type="OMA" id="IWMQEEG"/>
<dbReference type="PANTHER" id="PTHR12080:SF59">
    <property type="entry name" value="HEPATIC AND GLIAL CELL ADHESION MOLECULE"/>
    <property type="match status" value="1"/>
</dbReference>
<dbReference type="PROSITE" id="PS50835">
    <property type="entry name" value="IG_LIKE"/>
    <property type="match status" value="1"/>
</dbReference>
<keyword evidence="4" id="KW-0325">Glycoprotein</keyword>
<keyword evidence="5" id="KW-0812">Transmembrane</keyword>
<evidence type="ECO:0000256" key="2">
    <source>
        <dbReference type="ARBA" id="ARBA00022729"/>
    </source>
</evidence>
<feature type="non-terminal residue" evidence="7">
    <location>
        <position position="1"/>
    </location>
</feature>
<comment type="caution">
    <text evidence="7">The sequence shown here is derived from an EMBL/GenBank/DDBJ whole genome shotgun (WGS) entry which is preliminary data.</text>
</comment>
<protein>
    <recommendedName>
        <fullName evidence="6">Ig-like domain-containing protein</fullName>
    </recommendedName>
</protein>
<dbReference type="InterPro" id="IPR013098">
    <property type="entry name" value="Ig_I-set"/>
</dbReference>